<reference evidence="2" key="1">
    <citation type="journal article" date="2019" name="Sci. Rep.">
        <title>Draft genome of Tanacetum cinerariifolium, the natural source of mosquito coil.</title>
        <authorList>
            <person name="Yamashiro T."/>
            <person name="Shiraishi A."/>
            <person name="Satake H."/>
            <person name="Nakayama K."/>
        </authorList>
    </citation>
    <scope>NUCLEOTIDE SEQUENCE</scope>
</reference>
<dbReference type="Pfam" id="PF22936">
    <property type="entry name" value="Pol_BBD"/>
    <property type="match status" value="1"/>
</dbReference>
<protein>
    <submittedName>
        <fullName evidence="2">Ribonuclease H-like domain-containing protein</fullName>
    </submittedName>
</protein>
<dbReference type="EMBL" id="BKCJ011066431">
    <property type="protein sequence ID" value="GFC78588.1"/>
    <property type="molecule type" value="Genomic_DNA"/>
</dbReference>
<evidence type="ECO:0000313" key="2">
    <source>
        <dbReference type="EMBL" id="GFC78588.1"/>
    </source>
</evidence>
<name>A0A699QZ75_TANCI</name>
<accession>A0A699QZ75</accession>
<dbReference type="AlphaFoldDB" id="A0A699QZ75"/>
<dbReference type="InterPro" id="IPR054722">
    <property type="entry name" value="PolX-like_BBD"/>
</dbReference>
<gene>
    <name evidence="2" type="ORF">Tci_850558</name>
</gene>
<evidence type="ECO:0000259" key="1">
    <source>
        <dbReference type="Pfam" id="PF22936"/>
    </source>
</evidence>
<feature type="domain" description="Retrovirus-related Pol polyprotein from transposon TNT 1-94-like beta-barrel" evidence="1">
    <location>
        <begin position="134"/>
        <end position="202"/>
    </location>
</feature>
<organism evidence="2">
    <name type="scientific">Tanacetum cinerariifolium</name>
    <name type="common">Dalmatian daisy</name>
    <name type="synonym">Chrysanthemum cinerariifolium</name>
    <dbReference type="NCBI Taxonomy" id="118510"/>
    <lineage>
        <taxon>Eukaryota</taxon>
        <taxon>Viridiplantae</taxon>
        <taxon>Streptophyta</taxon>
        <taxon>Embryophyta</taxon>
        <taxon>Tracheophyta</taxon>
        <taxon>Spermatophyta</taxon>
        <taxon>Magnoliopsida</taxon>
        <taxon>eudicotyledons</taxon>
        <taxon>Gunneridae</taxon>
        <taxon>Pentapetalae</taxon>
        <taxon>asterids</taxon>
        <taxon>campanulids</taxon>
        <taxon>Asterales</taxon>
        <taxon>Asteraceae</taxon>
        <taxon>Asteroideae</taxon>
        <taxon>Anthemideae</taxon>
        <taxon>Anthemidinae</taxon>
        <taxon>Tanacetum</taxon>
    </lineage>
</organism>
<comment type="caution">
    <text evidence="2">The sequence shown here is derived from an EMBL/GenBank/DDBJ whole genome shotgun (WGS) entry which is preliminary data.</text>
</comment>
<proteinExistence type="predicted"/>
<feature type="non-terminal residue" evidence="2">
    <location>
        <position position="1"/>
    </location>
</feature>
<sequence>VIINGDSPAPTVVIDGVVKPATLLSADQNLTKRNELKARGTLLMALPDKHQLKFNSHKSKPVSVTAARPVSADVPKIMVTKPRHAHSLNTKSNLIIRRHKTRSHSSKTINSSLKVTAAKDSVCNPQYALKDKGVIDSGCSRHITGNISYLSDFQELNGGYVTFGGNPKGGKISGKGKIKIGKLDFEDVYFIKELKFNLLCLKNV</sequence>